<feature type="transmembrane region" description="Helical" evidence="13">
    <location>
        <begin position="175"/>
        <end position="193"/>
    </location>
</feature>
<evidence type="ECO:0000256" key="10">
    <source>
        <dbReference type="ARBA" id="ARBA00023002"/>
    </source>
</evidence>
<dbReference type="Proteomes" id="UP000250235">
    <property type="component" value="Unassembled WGS sequence"/>
</dbReference>
<dbReference type="Gene3D" id="3.40.50.1000">
    <property type="entry name" value="HAD superfamily/HAD-like"/>
    <property type="match status" value="1"/>
</dbReference>
<dbReference type="InterPro" id="IPR001757">
    <property type="entry name" value="P_typ_ATPase"/>
</dbReference>
<keyword evidence="6" id="KW-0067">ATP-binding</keyword>
<dbReference type="InterPro" id="IPR023298">
    <property type="entry name" value="ATPase_P-typ_TM_dom_sf"/>
</dbReference>
<evidence type="ECO:0000256" key="8">
    <source>
        <dbReference type="ARBA" id="ARBA00022967"/>
    </source>
</evidence>
<evidence type="ECO:0000256" key="5">
    <source>
        <dbReference type="ARBA" id="ARBA00022741"/>
    </source>
</evidence>
<dbReference type="GO" id="GO:0005524">
    <property type="term" value="F:ATP binding"/>
    <property type="evidence" value="ECO:0007669"/>
    <property type="project" value="UniProtKB-KW"/>
</dbReference>
<dbReference type="SUPFAM" id="SSF51905">
    <property type="entry name" value="FAD/NAD(P)-binding domain"/>
    <property type="match status" value="1"/>
</dbReference>
<dbReference type="GO" id="GO:0046872">
    <property type="term" value="F:metal ion binding"/>
    <property type="evidence" value="ECO:0007669"/>
    <property type="project" value="UniProtKB-KW"/>
</dbReference>
<evidence type="ECO:0000256" key="12">
    <source>
        <dbReference type="SAM" id="MobiDB-lite"/>
    </source>
</evidence>
<feature type="domain" description="FAD dependent oxidoreductase" evidence="15">
    <location>
        <begin position="704"/>
        <end position="1050"/>
    </location>
</feature>
<dbReference type="FunFam" id="3.50.50.60:FF:000360">
    <property type="entry name" value="FAD-dependent oxidoreductase family protein"/>
    <property type="match status" value="1"/>
</dbReference>
<comment type="similarity">
    <text evidence="2">Belongs to the cation transport ATPase (P-type) (TC 3.A.3) family. Type IB subfamily.</text>
</comment>
<evidence type="ECO:0000256" key="1">
    <source>
        <dbReference type="ARBA" id="ARBA00004141"/>
    </source>
</evidence>
<evidence type="ECO:0000256" key="3">
    <source>
        <dbReference type="ARBA" id="ARBA00022692"/>
    </source>
</evidence>
<dbReference type="InterPro" id="IPR006076">
    <property type="entry name" value="FAD-dep_OxRdtase"/>
</dbReference>
<dbReference type="SUPFAM" id="SSF81665">
    <property type="entry name" value="Calcium ATPase, transmembrane domain M"/>
    <property type="match status" value="1"/>
</dbReference>
<dbReference type="SUPFAM" id="SSF56784">
    <property type="entry name" value="HAD-like"/>
    <property type="match status" value="1"/>
</dbReference>
<dbReference type="SUPFAM" id="SSF81653">
    <property type="entry name" value="Calcium ATPase, transduction domain A"/>
    <property type="match status" value="1"/>
</dbReference>
<dbReference type="GO" id="GO:0016020">
    <property type="term" value="C:membrane"/>
    <property type="evidence" value="ECO:0007669"/>
    <property type="project" value="UniProtKB-SubCell"/>
</dbReference>
<dbReference type="Pfam" id="PF00122">
    <property type="entry name" value="E1-E2_ATPase"/>
    <property type="match status" value="1"/>
</dbReference>
<protein>
    <submittedName>
        <fullName evidence="16">Uncharacterized protein</fullName>
    </submittedName>
</protein>
<keyword evidence="7" id="KW-0460">Magnesium</keyword>
<dbReference type="Gene3D" id="3.50.50.60">
    <property type="entry name" value="FAD/NAD(P)-binding domain"/>
    <property type="match status" value="2"/>
</dbReference>
<keyword evidence="3 13" id="KW-0812">Transmembrane</keyword>
<keyword evidence="9 13" id="KW-1133">Transmembrane helix</keyword>
<keyword evidence="4" id="KW-0479">Metal-binding</keyword>
<feature type="region of interest" description="Disordered" evidence="12">
    <location>
        <begin position="795"/>
        <end position="819"/>
    </location>
</feature>
<feature type="transmembrane region" description="Helical" evidence="13">
    <location>
        <begin position="148"/>
        <end position="169"/>
    </location>
</feature>
<dbReference type="Pfam" id="PF00702">
    <property type="entry name" value="Hydrolase"/>
    <property type="match status" value="1"/>
</dbReference>
<dbReference type="OrthoDB" id="432719at2759"/>
<keyword evidence="11 13" id="KW-0472">Membrane</keyword>
<dbReference type="InterPro" id="IPR036188">
    <property type="entry name" value="FAD/NAD-bd_sf"/>
</dbReference>
<feature type="transmembrane region" description="Helical" evidence="13">
    <location>
        <begin position="381"/>
        <end position="403"/>
    </location>
</feature>
<dbReference type="GO" id="GO:0016887">
    <property type="term" value="F:ATP hydrolysis activity"/>
    <property type="evidence" value="ECO:0007669"/>
    <property type="project" value="InterPro"/>
</dbReference>
<evidence type="ECO:0000313" key="17">
    <source>
        <dbReference type="Proteomes" id="UP000250235"/>
    </source>
</evidence>
<dbReference type="Pfam" id="PF01266">
    <property type="entry name" value="DAO"/>
    <property type="match status" value="1"/>
</dbReference>
<dbReference type="PRINTS" id="PR00119">
    <property type="entry name" value="CATATPASE"/>
</dbReference>
<evidence type="ECO:0000256" key="4">
    <source>
        <dbReference type="ARBA" id="ARBA00022723"/>
    </source>
</evidence>
<dbReference type="GO" id="GO:0016491">
    <property type="term" value="F:oxidoreductase activity"/>
    <property type="evidence" value="ECO:0007669"/>
    <property type="project" value="UniProtKB-KW"/>
</dbReference>
<evidence type="ECO:0000259" key="14">
    <source>
        <dbReference type="Pfam" id="PF00122"/>
    </source>
</evidence>
<keyword evidence="5" id="KW-0547">Nucleotide-binding</keyword>
<name>A0A2Z7BYQ5_9LAMI</name>
<keyword evidence="8" id="KW-1278">Translocase</keyword>
<evidence type="ECO:0000259" key="15">
    <source>
        <dbReference type="Pfam" id="PF01266"/>
    </source>
</evidence>
<dbReference type="InterPro" id="IPR023214">
    <property type="entry name" value="HAD_sf"/>
</dbReference>
<gene>
    <name evidence="16" type="ORF">F511_08193</name>
</gene>
<dbReference type="NCBIfam" id="TIGR01494">
    <property type="entry name" value="ATPase_P-type"/>
    <property type="match status" value="1"/>
</dbReference>
<evidence type="ECO:0000313" key="16">
    <source>
        <dbReference type="EMBL" id="KZV39731.1"/>
    </source>
</evidence>
<dbReference type="FunFam" id="3.30.9.10:FF:000033">
    <property type="entry name" value="Putative oxidoreductase C1F5.03c"/>
    <property type="match status" value="1"/>
</dbReference>
<dbReference type="PANTHER" id="PTHR43079">
    <property type="entry name" value="PROBABLE CADMIUM/ZINC-TRANSPORTING ATPASE HMA1"/>
    <property type="match status" value="1"/>
</dbReference>
<evidence type="ECO:0000256" key="11">
    <source>
        <dbReference type="ARBA" id="ARBA00023136"/>
    </source>
</evidence>
<dbReference type="InterPro" id="IPR036412">
    <property type="entry name" value="HAD-like_sf"/>
</dbReference>
<sequence length="1075" mass="115668">METLRLPTVSPLPSNWRIRKFKYLVHQNFLHHRKPTPRICPCKVSSGCIIRCSSDHHHHPHHHLHDHERDGHHHGHSHGLCAGCDDAPLTKSQEIFLNFAKFIRWADLANFLREHLELCCCSAALFLATAACPYLLPKPAVKTFQQTFTFIAFPLVGVSASFDALMDIMGGKINIHVLMALAAFASLLMGNALEGGMLLAMFNLSHIAEEYFTSRAKIDVKELKENYPEFALVLDVKNGELPSFSASTYTEVPVRDLEVGSYLLVKAGESVPVDCEVFLGRSTITIEHLTGEVKPVEKKFGDNIPGGARNLDGMMIVKAKKTWKESTLNRIMQLTEEAQLSKPRLQRWLDKFGERYSKAVIILSVAVAFMGPFLFKWPFFSTSAAFSSACVSVDVIVFGSIVCRGSVYRALGLMVAGSPCALAVAPLAYATAVSACAKKPGFGGGKTLKASIGSVEYITSLFPSNGESKKVKEAFDTSSYGGDFVQAALSVDKKVTLFHFEDKPRADSLEVIKSLQDKGNLRVMMLTGDHEMSAWRVANAVGIKEVHCSLKPEDKLYHVTSIPRDTGGGLIMVGDGINDAPALAAATVGIVLAERASATAVAVADVLLLQDNISGVPFCVAKSRQTSSLVKQNVTIALSSIAVASLTSVLGFLPLWLTETMLTSTTSAPRLTLRKNPTRIRKPSFELAIRCSSSTPPSMDAPKKVVVCGGGVIGVCTAYFLSKRGAAVTLVEKSSIACAASGKAGGFLALDWCDGGSVGSLARASFDLHRSLAEELNGAESYGYRPVTTLSLTVTESTSSSERKKPSRDVPSWVDGPAKGPRTIGTVETTAQVHPQLFTKTLLSKAVEEYGVKVLIKKLEAVNMSEGKVKAVVLEDGGEIEADAVVLALGPWTGKLSLLNSLFRVYGLKAHSIILEPKSPDEITPHALFLSYYSAQGGNAMDPEVYPRPTGEVYICGMSAEAEVPDDPEQVSPVPESIRVLKTVARSVSSHLAEGEAVVKAEQACFLPCTDDSVPVIGEVPGVEGCYVATGHSCWGILNGPATGAAVAELVLDGRSSIVDIQKFSPARFLGRRKW</sequence>
<dbReference type="InterPro" id="IPR059000">
    <property type="entry name" value="ATPase_P-type_domA"/>
</dbReference>
<dbReference type="Gene3D" id="3.30.9.10">
    <property type="entry name" value="D-Amino Acid Oxidase, subunit A, domain 2"/>
    <property type="match status" value="1"/>
</dbReference>
<evidence type="ECO:0000256" key="13">
    <source>
        <dbReference type="SAM" id="Phobius"/>
    </source>
</evidence>
<evidence type="ECO:0000256" key="7">
    <source>
        <dbReference type="ARBA" id="ARBA00022842"/>
    </source>
</evidence>
<evidence type="ECO:0000256" key="6">
    <source>
        <dbReference type="ARBA" id="ARBA00022840"/>
    </source>
</evidence>
<dbReference type="PANTHER" id="PTHR43079:SF1">
    <property type="entry name" value="CADMIUM_ZINC-TRANSPORTING ATPASE HMA1, CHLOROPLASTIC-RELATED"/>
    <property type="match status" value="1"/>
</dbReference>
<organism evidence="16 17">
    <name type="scientific">Dorcoceras hygrometricum</name>
    <dbReference type="NCBI Taxonomy" id="472368"/>
    <lineage>
        <taxon>Eukaryota</taxon>
        <taxon>Viridiplantae</taxon>
        <taxon>Streptophyta</taxon>
        <taxon>Embryophyta</taxon>
        <taxon>Tracheophyta</taxon>
        <taxon>Spermatophyta</taxon>
        <taxon>Magnoliopsida</taxon>
        <taxon>eudicotyledons</taxon>
        <taxon>Gunneridae</taxon>
        <taxon>Pentapetalae</taxon>
        <taxon>asterids</taxon>
        <taxon>lamiids</taxon>
        <taxon>Lamiales</taxon>
        <taxon>Gesneriaceae</taxon>
        <taxon>Didymocarpoideae</taxon>
        <taxon>Trichosporeae</taxon>
        <taxon>Loxocarpinae</taxon>
        <taxon>Dorcoceras</taxon>
    </lineage>
</organism>
<reference evidence="16 17" key="1">
    <citation type="journal article" date="2015" name="Proc. Natl. Acad. Sci. U.S.A.">
        <title>The resurrection genome of Boea hygrometrica: A blueprint for survival of dehydration.</title>
        <authorList>
            <person name="Xiao L."/>
            <person name="Yang G."/>
            <person name="Zhang L."/>
            <person name="Yang X."/>
            <person name="Zhao S."/>
            <person name="Ji Z."/>
            <person name="Zhou Q."/>
            <person name="Hu M."/>
            <person name="Wang Y."/>
            <person name="Chen M."/>
            <person name="Xu Y."/>
            <person name="Jin H."/>
            <person name="Xiao X."/>
            <person name="Hu G."/>
            <person name="Bao F."/>
            <person name="Hu Y."/>
            <person name="Wan P."/>
            <person name="Li L."/>
            <person name="Deng X."/>
            <person name="Kuang T."/>
            <person name="Xiang C."/>
            <person name="Zhu J.K."/>
            <person name="Oliver M.J."/>
            <person name="He Y."/>
        </authorList>
    </citation>
    <scope>NUCLEOTIDE SEQUENCE [LARGE SCALE GENOMIC DNA]</scope>
    <source>
        <strain evidence="17">cv. XS01</strain>
    </source>
</reference>
<dbReference type="InterPro" id="IPR051949">
    <property type="entry name" value="Cation_Transport_ATPase"/>
</dbReference>
<dbReference type="InterPro" id="IPR008250">
    <property type="entry name" value="ATPase_P-typ_transduc_dom_A_sf"/>
</dbReference>
<comment type="subcellular location">
    <subcellularLocation>
        <location evidence="1">Membrane</location>
        <topology evidence="1">Multi-pass membrane protein</topology>
    </subcellularLocation>
</comment>
<accession>A0A2Z7BYQ5</accession>
<dbReference type="EMBL" id="KV000896">
    <property type="protein sequence ID" value="KZV39731.1"/>
    <property type="molecule type" value="Genomic_DNA"/>
</dbReference>
<evidence type="ECO:0000256" key="9">
    <source>
        <dbReference type="ARBA" id="ARBA00022989"/>
    </source>
</evidence>
<feature type="domain" description="P-type ATPase A" evidence="14">
    <location>
        <begin position="246"/>
        <end position="336"/>
    </location>
</feature>
<dbReference type="AlphaFoldDB" id="A0A2Z7BYQ5"/>
<feature type="transmembrane region" description="Helical" evidence="13">
    <location>
        <begin position="356"/>
        <end position="375"/>
    </location>
</feature>
<evidence type="ECO:0000256" key="2">
    <source>
        <dbReference type="ARBA" id="ARBA00006024"/>
    </source>
</evidence>
<dbReference type="Gene3D" id="2.70.150.10">
    <property type="entry name" value="Calcium-transporting ATPase, cytoplasmic transduction domain A"/>
    <property type="match status" value="1"/>
</dbReference>
<keyword evidence="17" id="KW-1185">Reference proteome</keyword>
<proteinExistence type="inferred from homology"/>
<keyword evidence="10" id="KW-0560">Oxidoreductase</keyword>